<dbReference type="AlphaFoldDB" id="A0A6J1LQI1"/>
<keyword evidence="3 9" id="KW-0812">Transmembrane</keyword>
<dbReference type="PANTHER" id="PTHR33562">
    <property type="entry name" value="ATILLA, ISOFORM B-RELATED-RELATED"/>
    <property type="match status" value="1"/>
</dbReference>
<dbReference type="GeneID" id="111596106"/>
<evidence type="ECO:0000256" key="9">
    <source>
        <dbReference type="SAM" id="Phobius"/>
    </source>
</evidence>
<evidence type="ECO:0000256" key="4">
    <source>
        <dbReference type="ARBA" id="ARBA00022729"/>
    </source>
</evidence>
<keyword evidence="2" id="KW-0336">GPI-anchor</keyword>
<evidence type="ECO:0000256" key="3">
    <source>
        <dbReference type="ARBA" id="ARBA00022692"/>
    </source>
</evidence>
<protein>
    <submittedName>
        <fullName evidence="12">Uncharacterized protein LOC111596106</fullName>
    </submittedName>
</protein>
<dbReference type="OMA" id="IEGVPGH"/>
<feature type="transmembrane region" description="Helical" evidence="9">
    <location>
        <begin position="129"/>
        <end position="147"/>
    </location>
</feature>
<organism evidence="11 12">
    <name type="scientific">Drosophila hydei</name>
    <name type="common">Fruit fly</name>
    <dbReference type="NCBI Taxonomy" id="7224"/>
    <lineage>
        <taxon>Eukaryota</taxon>
        <taxon>Metazoa</taxon>
        <taxon>Ecdysozoa</taxon>
        <taxon>Arthropoda</taxon>
        <taxon>Hexapoda</taxon>
        <taxon>Insecta</taxon>
        <taxon>Pterygota</taxon>
        <taxon>Neoptera</taxon>
        <taxon>Endopterygota</taxon>
        <taxon>Diptera</taxon>
        <taxon>Brachycera</taxon>
        <taxon>Muscomorpha</taxon>
        <taxon>Ephydroidea</taxon>
        <taxon>Drosophilidae</taxon>
        <taxon>Drosophila</taxon>
    </lineage>
</organism>
<evidence type="ECO:0000256" key="6">
    <source>
        <dbReference type="ARBA" id="ARBA00023136"/>
    </source>
</evidence>
<keyword evidence="4 10" id="KW-0732">Signal</keyword>
<evidence type="ECO:0000256" key="7">
    <source>
        <dbReference type="ARBA" id="ARBA00023180"/>
    </source>
</evidence>
<gene>
    <name evidence="12" type="primary">LOC111596106</name>
</gene>
<evidence type="ECO:0000313" key="11">
    <source>
        <dbReference type="Proteomes" id="UP000504633"/>
    </source>
</evidence>
<dbReference type="InterPro" id="IPR050975">
    <property type="entry name" value="Sleep_regulator"/>
</dbReference>
<dbReference type="KEGG" id="dhe:111596106"/>
<dbReference type="PANTHER" id="PTHR33562:SF18">
    <property type="entry name" value="BOUDIN-RELATED"/>
    <property type="match status" value="1"/>
</dbReference>
<dbReference type="InterPro" id="IPR031424">
    <property type="entry name" value="QVR-like"/>
</dbReference>
<name>A0A6J1LQI1_DROHY</name>
<dbReference type="Pfam" id="PF17064">
    <property type="entry name" value="QVR"/>
    <property type="match status" value="1"/>
</dbReference>
<evidence type="ECO:0000256" key="2">
    <source>
        <dbReference type="ARBA" id="ARBA00022622"/>
    </source>
</evidence>
<dbReference type="GO" id="GO:0032222">
    <property type="term" value="P:regulation of synaptic transmission, cholinergic"/>
    <property type="evidence" value="ECO:0007669"/>
    <property type="project" value="InterPro"/>
</dbReference>
<accession>A0A6J1LQI1</accession>
<keyword evidence="7" id="KW-0325">Glycoprotein</keyword>
<dbReference type="Proteomes" id="UP000504633">
    <property type="component" value="Unplaced"/>
</dbReference>
<feature type="chain" id="PRO_5026852054" evidence="10">
    <location>
        <begin position="24"/>
        <end position="148"/>
    </location>
</feature>
<reference evidence="12" key="1">
    <citation type="submission" date="2025-08" db="UniProtKB">
        <authorList>
            <consortium name="RefSeq"/>
        </authorList>
    </citation>
    <scope>IDENTIFICATION</scope>
    <source>
        <strain evidence="12">15085-1641.00</strain>
        <tissue evidence="12">Whole body</tissue>
    </source>
</reference>
<keyword evidence="6 9" id="KW-0472">Membrane</keyword>
<comment type="subcellular location">
    <subcellularLocation>
        <location evidence="1">Membrane</location>
        <topology evidence="1">Lipid-anchor</topology>
        <topology evidence="1">GPI-anchor</topology>
    </subcellularLocation>
</comment>
<dbReference type="RefSeq" id="XP_023165935.1">
    <property type="nucleotide sequence ID" value="XM_023310167.2"/>
</dbReference>
<evidence type="ECO:0000256" key="10">
    <source>
        <dbReference type="SAM" id="SignalP"/>
    </source>
</evidence>
<evidence type="ECO:0000256" key="5">
    <source>
        <dbReference type="ARBA" id="ARBA00022989"/>
    </source>
</evidence>
<proteinExistence type="predicted"/>
<dbReference type="OrthoDB" id="6083863at2759"/>
<keyword evidence="11" id="KW-1185">Reference proteome</keyword>
<evidence type="ECO:0000256" key="8">
    <source>
        <dbReference type="ARBA" id="ARBA00023288"/>
    </source>
</evidence>
<sequence>MVSKVGHVLALAILASLACTGYAIKCYQCESLTSPKCGEKFEADSNLLLDCARIAPPRFLQTGPFIRNATGCMKKSIEGLPGHPQIVRSCYFGDVSNTQTGCQADPSLPFVKQLSCDVCTKDECNGSASIAPIAGAILLFFGVARLLA</sequence>
<evidence type="ECO:0000256" key="1">
    <source>
        <dbReference type="ARBA" id="ARBA00004589"/>
    </source>
</evidence>
<dbReference type="PROSITE" id="PS51257">
    <property type="entry name" value="PROKAR_LIPOPROTEIN"/>
    <property type="match status" value="1"/>
</dbReference>
<evidence type="ECO:0000313" key="12">
    <source>
        <dbReference type="RefSeq" id="XP_023165935.1"/>
    </source>
</evidence>
<dbReference type="GO" id="GO:0098552">
    <property type="term" value="C:side of membrane"/>
    <property type="evidence" value="ECO:0007669"/>
    <property type="project" value="UniProtKB-KW"/>
</dbReference>
<dbReference type="GO" id="GO:0030431">
    <property type="term" value="P:sleep"/>
    <property type="evidence" value="ECO:0007669"/>
    <property type="project" value="InterPro"/>
</dbReference>
<keyword evidence="8" id="KW-0449">Lipoprotein</keyword>
<keyword evidence="5 9" id="KW-1133">Transmembrane helix</keyword>
<feature type="signal peptide" evidence="10">
    <location>
        <begin position="1"/>
        <end position="23"/>
    </location>
</feature>